<accession>A0A8T0GGL8</accession>
<gene>
    <name evidence="3" type="ORF">KC19_11G044100</name>
</gene>
<keyword evidence="4" id="KW-1185">Reference proteome</keyword>
<evidence type="ECO:0000259" key="2">
    <source>
        <dbReference type="Pfam" id="PF13640"/>
    </source>
</evidence>
<evidence type="ECO:0000313" key="3">
    <source>
        <dbReference type="EMBL" id="KAG0556322.1"/>
    </source>
</evidence>
<organism evidence="3 4">
    <name type="scientific">Ceratodon purpureus</name>
    <name type="common">Fire moss</name>
    <name type="synonym">Dicranum purpureum</name>
    <dbReference type="NCBI Taxonomy" id="3225"/>
    <lineage>
        <taxon>Eukaryota</taxon>
        <taxon>Viridiplantae</taxon>
        <taxon>Streptophyta</taxon>
        <taxon>Embryophyta</taxon>
        <taxon>Bryophyta</taxon>
        <taxon>Bryophytina</taxon>
        <taxon>Bryopsida</taxon>
        <taxon>Dicranidae</taxon>
        <taxon>Pseudoditrichales</taxon>
        <taxon>Ditrichaceae</taxon>
        <taxon>Ceratodon</taxon>
    </lineage>
</organism>
<dbReference type="Proteomes" id="UP000822688">
    <property type="component" value="Chromosome 11"/>
</dbReference>
<comment type="caution">
    <text evidence="3">The sequence shown here is derived from an EMBL/GenBank/DDBJ whole genome shotgun (WGS) entry which is preliminary data.</text>
</comment>
<dbReference type="EMBL" id="CM026432">
    <property type="protein sequence ID" value="KAG0556322.1"/>
    <property type="molecule type" value="Genomic_DNA"/>
</dbReference>
<dbReference type="Gene3D" id="2.60.120.620">
    <property type="entry name" value="q2cbj1_9rhob like domain"/>
    <property type="match status" value="1"/>
</dbReference>
<feature type="domain" description="Prolyl 4-hydroxylase alpha subunit Fe(2+) 2OG dioxygenase" evidence="2">
    <location>
        <begin position="139"/>
        <end position="228"/>
    </location>
</feature>
<dbReference type="InterPro" id="IPR044862">
    <property type="entry name" value="Pro_4_hyd_alph_FE2OG_OXY"/>
</dbReference>
<sequence length="945" mass="105276">MAAERHRKGFFKNLHAAIWKKGEDEQRSTFATGGQITPNQDGLILKSLNVDGVGEMRLPVSSDDIARLLGVCEQAPYGHGLETVVNVDVRRAWQVDASKVTFPQSPDFVAKTVSKLANKAVRALGLDGAALQLEPHFYKLLLYEDGGHFNVHRDTEKEPGMFATMVLQLPTERGFEGGALIVRHNGTTKTFDFTVNSSTGIFYTAFYADCEHELQSVVSGQRLCLVFNLVRGRGNDSFNMELGELKGFSAQLARVEAALRPWEVLMTDGASREGASFLTDKLAIPLQHKYTKKNLSFAGLKGVDRVVARVLKNCRDGSGKRWLDLHLCILTLHKTGVAEERDSYHYDRNDSDDSDDDEGPRGQHVMEDVIDEGVECDNWVGSNNRPCNFKVDIDHELEAVIDYDEQDGPFNEDDEADQVDYERYMGNYGPTLQEWYHTAMLVIWPKKKSISMAWAGGVSGALDVLETRAAEGDADIVTMLREVLSHCERELATILTSDLAVSRLLKLCLTVGGLEDVVRVFELLLKPYRHPGRTSVVSIVGIRNAATATAIASVVNRHGWINCGGFIMNMLTKDQAVLHGEYFAQLALELQKLGYEDAALLVAKRTLELIYFPCSNLSQLKAEIIANVGKMIFCIESCLDEVGPSFVDRLVTLGTEMLCWLVVQIYAVLSKEVLRQSSSTQVGLFKRICEFVTTRNFHHPAVSPSHVVNLVRPFFHLGDEQLFNNLIQAFLDQSRVHKEQHFLKEILGSDDIWKDLSGTVLGRSKLQLLAEERIPVLAQPKPPFTWCMPFAKFPPSSSYGSCSDHSAVQAFLRGPEERLEYTGVNDSSHAYNFANKYFNGRYVSGYSAKADVGLLGSKVCVIITKTRTAFKHDVEYWKKGLQLELSSLRQRLDRIHEAGTGRNGSGSGGGGVEIILLSPDASSEREKRRRISTTEYIDLSLDDDE</sequence>
<proteinExistence type="predicted"/>
<reference evidence="3 4" key="1">
    <citation type="submission" date="2020-06" db="EMBL/GenBank/DDBJ databases">
        <title>WGS assembly of Ceratodon purpureus strain R40.</title>
        <authorList>
            <person name="Carey S.B."/>
            <person name="Jenkins J."/>
            <person name="Shu S."/>
            <person name="Lovell J.T."/>
            <person name="Sreedasyam A."/>
            <person name="Maumus F."/>
            <person name="Tiley G.P."/>
            <person name="Fernandez-Pozo N."/>
            <person name="Barry K."/>
            <person name="Chen C."/>
            <person name="Wang M."/>
            <person name="Lipzen A."/>
            <person name="Daum C."/>
            <person name="Saski C.A."/>
            <person name="Payton A.C."/>
            <person name="Mcbreen J.C."/>
            <person name="Conrad R.E."/>
            <person name="Kollar L.M."/>
            <person name="Olsson S."/>
            <person name="Huttunen S."/>
            <person name="Landis J.B."/>
            <person name="Wickett N.J."/>
            <person name="Johnson M.G."/>
            <person name="Rensing S.A."/>
            <person name="Grimwood J."/>
            <person name="Schmutz J."/>
            <person name="Mcdaniel S.F."/>
        </authorList>
    </citation>
    <scope>NUCLEOTIDE SEQUENCE [LARGE SCALE GENOMIC DNA]</scope>
    <source>
        <strain evidence="3 4">R40</strain>
    </source>
</reference>
<dbReference type="PANTHER" id="PTHR33099">
    <property type="entry name" value="FE2OG DIOXYGENASE DOMAIN-CONTAINING PROTEIN"/>
    <property type="match status" value="1"/>
</dbReference>
<name>A0A8T0GGL8_CERPU</name>
<dbReference type="AlphaFoldDB" id="A0A8T0GGL8"/>
<evidence type="ECO:0000313" key="4">
    <source>
        <dbReference type="Proteomes" id="UP000822688"/>
    </source>
</evidence>
<dbReference type="PANTHER" id="PTHR33099:SF7">
    <property type="entry name" value="MYND-TYPE DOMAIN-CONTAINING PROTEIN"/>
    <property type="match status" value="1"/>
</dbReference>
<dbReference type="Pfam" id="PF13640">
    <property type="entry name" value="2OG-FeII_Oxy_3"/>
    <property type="match status" value="1"/>
</dbReference>
<feature type="region of interest" description="Disordered" evidence="1">
    <location>
        <begin position="343"/>
        <end position="363"/>
    </location>
</feature>
<protein>
    <recommendedName>
        <fullName evidence="2">Prolyl 4-hydroxylase alpha subunit Fe(2+) 2OG dioxygenase domain-containing protein</fullName>
    </recommendedName>
</protein>
<evidence type="ECO:0000256" key="1">
    <source>
        <dbReference type="SAM" id="MobiDB-lite"/>
    </source>
</evidence>